<keyword evidence="6" id="KW-1185">Reference proteome</keyword>
<proteinExistence type="inferred from homology"/>
<evidence type="ECO:0000313" key="6">
    <source>
        <dbReference type="Proteomes" id="UP001642540"/>
    </source>
</evidence>
<name>A0ABP1QQR4_9HEXA</name>
<keyword evidence="4" id="KW-0503">Monooxygenase</keyword>
<evidence type="ECO:0000256" key="3">
    <source>
        <dbReference type="ARBA" id="ARBA00023004"/>
    </source>
</evidence>
<organism evidence="5 6">
    <name type="scientific">Orchesella dallaii</name>
    <dbReference type="NCBI Taxonomy" id="48710"/>
    <lineage>
        <taxon>Eukaryota</taxon>
        <taxon>Metazoa</taxon>
        <taxon>Ecdysozoa</taxon>
        <taxon>Arthropoda</taxon>
        <taxon>Hexapoda</taxon>
        <taxon>Collembola</taxon>
        <taxon>Entomobryomorpha</taxon>
        <taxon>Entomobryoidea</taxon>
        <taxon>Orchesellidae</taxon>
        <taxon>Orchesellinae</taxon>
        <taxon>Orchesella</taxon>
    </lineage>
</organism>
<evidence type="ECO:0000256" key="4">
    <source>
        <dbReference type="ARBA" id="ARBA00023033"/>
    </source>
</evidence>
<dbReference type="EMBL" id="CAXLJM020000043">
    <property type="protein sequence ID" value="CAL8110152.1"/>
    <property type="molecule type" value="Genomic_DNA"/>
</dbReference>
<comment type="caution">
    <text evidence="5">The sequence shown here is derived from an EMBL/GenBank/DDBJ whole genome shotgun (WGS) entry which is preliminary data.</text>
</comment>
<protein>
    <recommendedName>
        <fullName evidence="7">Farnesoate epoxidase</fullName>
    </recommendedName>
</protein>
<dbReference type="PANTHER" id="PTHR24300:SF403">
    <property type="entry name" value="CYTOCHROME P450 306A1"/>
    <property type="match status" value="1"/>
</dbReference>
<evidence type="ECO:0000256" key="2">
    <source>
        <dbReference type="ARBA" id="ARBA00022723"/>
    </source>
</evidence>
<reference evidence="5 6" key="1">
    <citation type="submission" date="2024-08" db="EMBL/GenBank/DDBJ databases">
        <authorList>
            <person name="Cucini C."/>
            <person name="Frati F."/>
        </authorList>
    </citation>
    <scope>NUCLEOTIDE SEQUENCE [LARGE SCALE GENOMIC DNA]</scope>
</reference>
<dbReference type="PRINTS" id="PR00463">
    <property type="entry name" value="EP450I"/>
</dbReference>
<keyword evidence="2" id="KW-0479">Metal-binding</keyword>
<dbReference type="Proteomes" id="UP001642540">
    <property type="component" value="Unassembled WGS sequence"/>
</dbReference>
<dbReference type="InterPro" id="IPR050182">
    <property type="entry name" value="Cytochrome_P450_fam2"/>
</dbReference>
<evidence type="ECO:0000313" key="5">
    <source>
        <dbReference type="EMBL" id="CAL8110152.1"/>
    </source>
</evidence>
<dbReference type="PRINTS" id="PR00385">
    <property type="entry name" value="P450"/>
</dbReference>
<accession>A0ABP1QQR4</accession>
<dbReference type="Gene3D" id="1.10.630.10">
    <property type="entry name" value="Cytochrome P450"/>
    <property type="match status" value="1"/>
</dbReference>
<evidence type="ECO:0008006" key="7">
    <source>
        <dbReference type="Google" id="ProtNLM"/>
    </source>
</evidence>
<evidence type="ECO:0000256" key="1">
    <source>
        <dbReference type="ARBA" id="ARBA00010617"/>
    </source>
</evidence>
<keyword evidence="3" id="KW-0408">Iron</keyword>
<dbReference type="InterPro" id="IPR002401">
    <property type="entry name" value="Cyt_P450_E_grp-I"/>
</dbReference>
<dbReference type="PANTHER" id="PTHR24300">
    <property type="entry name" value="CYTOCHROME P450 508A4-RELATED"/>
    <property type="match status" value="1"/>
</dbReference>
<comment type="similarity">
    <text evidence="1">Belongs to the cytochrome P450 family.</text>
</comment>
<dbReference type="InterPro" id="IPR036396">
    <property type="entry name" value="Cyt_P450_sf"/>
</dbReference>
<dbReference type="InterPro" id="IPR001128">
    <property type="entry name" value="Cyt_P450"/>
</dbReference>
<gene>
    <name evidence="5" type="ORF">ODALV1_LOCUS14022</name>
</gene>
<dbReference type="SUPFAM" id="SSF48264">
    <property type="entry name" value="Cytochrome P450"/>
    <property type="match status" value="1"/>
</dbReference>
<sequence length="442" mass="50169">MINKPHLQLASWGKQYGEIYTIQLGSATGIVLNDIKLIKEMLFDSDFSFKADIPLLHLFSGGEYGILNTNGAAWEEQRRWVLRKLRDYGFGKTSMEGVIQDEVSEVVEYFKANIQTPVEVADRFNIATMNSIWTILNGKRLSHNDPKIGAVVAAFHKVPEALGKSGLMFAPWLRYIFPKAYKTIKIAADGVMKYAREAVEDHYDSHQDGIIRDFIDEYIEEIKQTEDPSSSFYKSNGRKNLESAVSDLIQAGSETSSMTINWAIAYLSHNLKVQNKLHNELDAVIGNSRPVALSDKPNLPYTEAVILETLRHSSLVATGAMLSCIEDKEVNGYIIPKGAWIFTNIYYVHHDPNVWGDPENFRPERFLSPDGTKVVKHECLIPFQTGRRQCLGESLARDTLFLFISTIFQKFEIDALDKSEPEPENGLFLVVKPYKYIFKLRE</sequence>
<keyword evidence="4" id="KW-0560">Oxidoreductase</keyword>
<dbReference type="Pfam" id="PF00067">
    <property type="entry name" value="p450"/>
    <property type="match status" value="1"/>
</dbReference>